<feature type="non-terminal residue" evidence="9">
    <location>
        <position position="237"/>
    </location>
</feature>
<feature type="transmembrane region" description="Helical" evidence="8">
    <location>
        <begin position="28"/>
        <end position="48"/>
    </location>
</feature>
<organism evidence="9 10">
    <name type="scientific">Malaciobacter marinus</name>
    <dbReference type="NCBI Taxonomy" id="505249"/>
    <lineage>
        <taxon>Bacteria</taxon>
        <taxon>Pseudomonadati</taxon>
        <taxon>Campylobacterota</taxon>
        <taxon>Epsilonproteobacteria</taxon>
        <taxon>Campylobacterales</taxon>
        <taxon>Arcobacteraceae</taxon>
        <taxon>Malaciobacter</taxon>
    </lineage>
</organism>
<keyword evidence="7 8" id="KW-0472">Membrane</keyword>
<evidence type="ECO:0000313" key="10">
    <source>
        <dbReference type="Proteomes" id="UP000224740"/>
    </source>
</evidence>
<feature type="transmembrane region" description="Helical" evidence="8">
    <location>
        <begin position="178"/>
        <end position="201"/>
    </location>
</feature>
<dbReference type="Proteomes" id="UP000224740">
    <property type="component" value="Unassembled WGS sequence"/>
</dbReference>
<dbReference type="NCBIfam" id="NF037994">
    <property type="entry name" value="DcuC_1"/>
    <property type="match status" value="1"/>
</dbReference>
<proteinExistence type="inferred from homology"/>
<comment type="subcellular location">
    <subcellularLocation>
        <location evidence="1">Cell membrane</location>
        <topology evidence="1">Multi-pass membrane protein</topology>
    </subcellularLocation>
</comment>
<comment type="caution">
    <text evidence="9">The sequence shown here is derived from an EMBL/GenBank/DDBJ whole genome shotgun (WGS) entry which is preliminary data.</text>
</comment>
<keyword evidence="3" id="KW-0813">Transport</keyword>
<feature type="transmembrane region" description="Helical" evidence="8">
    <location>
        <begin position="139"/>
        <end position="158"/>
    </location>
</feature>
<evidence type="ECO:0000256" key="2">
    <source>
        <dbReference type="ARBA" id="ARBA00005275"/>
    </source>
</evidence>
<keyword evidence="5 8" id="KW-0812">Transmembrane</keyword>
<dbReference type="PANTHER" id="PTHR42002:SF2">
    <property type="entry name" value="ANAEROBIC C4-DICARBOXYLATE TRANSPORTER DCUC-RELATED"/>
    <property type="match status" value="1"/>
</dbReference>
<protein>
    <submittedName>
        <fullName evidence="9">C4-dicarboxylate ABC transporter</fullName>
    </submittedName>
</protein>
<keyword evidence="10" id="KW-1185">Reference proteome</keyword>
<reference evidence="10" key="1">
    <citation type="submission" date="2017-09" db="EMBL/GenBank/DDBJ databases">
        <title>Arcobacter canalis sp. nov., a new species isolated from a water canal contaminated with urban sewage.</title>
        <authorList>
            <person name="Perez-Cataluna A."/>
            <person name="Salas-Masso N."/>
            <person name="Figueras M.J."/>
        </authorList>
    </citation>
    <scope>NUCLEOTIDE SEQUENCE [LARGE SCALE GENOMIC DNA]</scope>
    <source>
        <strain evidence="10">CECT 7727</strain>
    </source>
</reference>
<feature type="transmembrane region" description="Helical" evidence="8">
    <location>
        <begin position="6"/>
        <end position="21"/>
    </location>
</feature>
<evidence type="ECO:0000256" key="4">
    <source>
        <dbReference type="ARBA" id="ARBA00022475"/>
    </source>
</evidence>
<feature type="transmembrane region" description="Helical" evidence="8">
    <location>
        <begin position="60"/>
        <end position="78"/>
    </location>
</feature>
<dbReference type="EMBL" id="NXAO01000151">
    <property type="protein sequence ID" value="PHO13992.1"/>
    <property type="molecule type" value="Genomic_DNA"/>
</dbReference>
<sequence>MEIFKILLALMTSVAVVYFLVKKYDTKLVLLVAGVFMALVALEPMTAFNAFANRMATNGLIQAICSVLGFAAVVKITGCDKHMINMLAGILKRTGIFLVPVATLLTFTINIAVPSASGCAAAIGAIFIPLLIHSGVSPVMAAAAVFSGTYGSILSPGLSHNIFVAKLANIPVLEVINAHKMATISSIVVAAITLGIVAIYLKEHKGYVSTDEDFKVDTEFKVNPIFALVNIVPLVIL</sequence>
<evidence type="ECO:0000313" key="9">
    <source>
        <dbReference type="EMBL" id="PHO13992.1"/>
    </source>
</evidence>
<feature type="transmembrane region" description="Helical" evidence="8">
    <location>
        <begin position="115"/>
        <end position="132"/>
    </location>
</feature>
<dbReference type="PANTHER" id="PTHR42002">
    <property type="entry name" value="ANAEROBIC C4-DICARBOXYLATE TRANSPORTER DCUC-RELATED"/>
    <property type="match status" value="1"/>
</dbReference>
<evidence type="ECO:0000256" key="8">
    <source>
        <dbReference type="SAM" id="Phobius"/>
    </source>
</evidence>
<dbReference type="Pfam" id="PF03606">
    <property type="entry name" value="DcuC"/>
    <property type="match status" value="1"/>
</dbReference>
<keyword evidence="6 8" id="KW-1133">Transmembrane helix</keyword>
<dbReference type="InterPro" id="IPR018385">
    <property type="entry name" value="C4_dicarb_anaerob_car-like"/>
</dbReference>
<gene>
    <name evidence="9" type="ORF">CPH92_14270</name>
</gene>
<evidence type="ECO:0000256" key="3">
    <source>
        <dbReference type="ARBA" id="ARBA00022448"/>
    </source>
</evidence>
<name>A0ABX4LTL3_9BACT</name>
<keyword evidence="4" id="KW-1003">Cell membrane</keyword>
<evidence type="ECO:0000256" key="6">
    <source>
        <dbReference type="ARBA" id="ARBA00022989"/>
    </source>
</evidence>
<accession>A0ABX4LTL3</accession>
<dbReference type="RefSeq" id="WP_165772894.1">
    <property type="nucleotide sequence ID" value="NZ_NXAO01000151.1"/>
</dbReference>
<dbReference type="InterPro" id="IPR004669">
    <property type="entry name" value="C4_dicarb_anaerob_car"/>
</dbReference>
<comment type="similarity">
    <text evidence="2">Belongs to the DcuC/DcuD transporter (TC 2.A.61) family.</text>
</comment>
<evidence type="ECO:0000256" key="5">
    <source>
        <dbReference type="ARBA" id="ARBA00022692"/>
    </source>
</evidence>
<evidence type="ECO:0000256" key="7">
    <source>
        <dbReference type="ARBA" id="ARBA00023136"/>
    </source>
</evidence>
<evidence type="ECO:0000256" key="1">
    <source>
        <dbReference type="ARBA" id="ARBA00004651"/>
    </source>
</evidence>